<dbReference type="Proteomes" id="UP001056429">
    <property type="component" value="Unassembled WGS sequence"/>
</dbReference>
<feature type="domain" description="Cytidyltransferase-like" evidence="10">
    <location>
        <begin position="5"/>
        <end position="133"/>
    </location>
</feature>
<dbReference type="NCBIfam" id="TIGR00125">
    <property type="entry name" value="cyt_tran_rel"/>
    <property type="match status" value="1"/>
</dbReference>
<comment type="function">
    <text evidence="9">Reversibly transfers an adenylyl group from ATP to 4'-phosphopantetheine, yielding dephospho-CoA (dPCoA) and pyrophosphate.</text>
</comment>
<dbReference type="Pfam" id="PF01467">
    <property type="entry name" value="CTP_transf_like"/>
    <property type="match status" value="1"/>
</dbReference>
<dbReference type="InterPro" id="IPR001980">
    <property type="entry name" value="PPAT"/>
</dbReference>
<reference evidence="11" key="1">
    <citation type="journal article" date="2021" name="mSystems">
        <title>Bacteria and Archaea Synergistically Convert Glycine Betaine to Biogenic Methane in the Formosa Cold Seep of the South China Sea.</title>
        <authorList>
            <person name="Li L."/>
            <person name="Zhang W."/>
            <person name="Zhang S."/>
            <person name="Song L."/>
            <person name="Sun Q."/>
            <person name="Zhang H."/>
            <person name="Xiang H."/>
            <person name="Dong X."/>
        </authorList>
    </citation>
    <scope>NUCLEOTIDE SEQUENCE</scope>
    <source>
        <strain evidence="11">ZWT</strain>
    </source>
</reference>
<evidence type="ECO:0000256" key="1">
    <source>
        <dbReference type="ARBA" id="ARBA00022490"/>
    </source>
</evidence>
<evidence type="ECO:0000256" key="2">
    <source>
        <dbReference type="ARBA" id="ARBA00022679"/>
    </source>
</evidence>
<dbReference type="GO" id="GO:0005737">
    <property type="term" value="C:cytoplasm"/>
    <property type="evidence" value="ECO:0007669"/>
    <property type="project" value="UniProtKB-SubCell"/>
</dbReference>
<accession>A0A9J6P2T0</accession>
<dbReference type="PANTHER" id="PTHR21342:SF1">
    <property type="entry name" value="PHOSPHOPANTETHEINE ADENYLYLTRANSFERASE"/>
    <property type="match status" value="1"/>
</dbReference>
<dbReference type="GO" id="GO:0004595">
    <property type="term" value="F:pantetheine-phosphate adenylyltransferase activity"/>
    <property type="evidence" value="ECO:0007669"/>
    <property type="project" value="UniProtKB-UniRule"/>
</dbReference>
<evidence type="ECO:0000256" key="7">
    <source>
        <dbReference type="ARBA" id="ARBA00022993"/>
    </source>
</evidence>
<keyword evidence="2 9" id="KW-0808">Transferase</keyword>
<dbReference type="EMBL" id="JAGSOJ010000003">
    <property type="protein sequence ID" value="MCM1991074.1"/>
    <property type="molecule type" value="Genomic_DNA"/>
</dbReference>
<keyword evidence="12" id="KW-1185">Reference proteome</keyword>
<evidence type="ECO:0000256" key="3">
    <source>
        <dbReference type="ARBA" id="ARBA00022695"/>
    </source>
</evidence>
<feature type="binding site" evidence="9">
    <location>
        <position position="98"/>
    </location>
    <ligand>
        <name>ATP</name>
        <dbReference type="ChEBI" id="CHEBI:30616"/>
    </ligand>
</feature>
<comment type="catalytic activity">
    <reaction evidence="8 9">
        <text>(R)-4'-phosphopantetheine + ATP + H(+) = 3'-dephospho-CoA + diphosphate</text>
        <dbReference type="Rhea" id="RHEA:19801"/>
        <dbReference type="ChEBI" id="CHEBI:15378"/>
        <dbReference type="ChEBI" id="CHEBI:30616"/>
        <dbReference type="ChEBI" id="CHEBI:33019"/>
        <dbReference type="ChEBI" id="CHEBI:57328"/>
        <dbReference type="ChEBI" id="CHEBI:61723"/>
        <dbReference type="EC" id="2.7.7.3"/>
    </reaction>
</comment>
<dbReference type="CDD" id="cd02163">
    <property type="entry name" value="PPAT"/>
    <property type="match status" value="1"/>
</dbReference>
<evidence type="ECO:0000313" key="12">
    <source>
        <dbReference type="Proteomes" id="UP001056429"/>
    </source>
</evidence>
<evidence type="ECO:0000259" key="10">
    <source>
        <dbReference type="Pfam" id="PF01467"/>
    </source>
</evidence>
<comment type="similarity">
    <text evidence="9">Belongs to the bacterial CoaD family.</text>
</comment>
<keyword evidence="5 9" id="KW-0067">ATP-binding</keyword>
<evidence type="ECO:0000256" key="9">
    <source>
        <dbReference type="HAMAP-Rule" id="MF_00151"/>
    </source>
</evidence>
<feature type="site" description="Transition state stabilizer" evidence="9">
    <location>
        <position position="17"/>
    </location>
</feature>
<keyword evidence="7 9" id="KW-0173">Coenzyme A biosynthesis</keyword>
<dbReference type="SUPFAM" id="SSF52374">
    <property type="entry name" value="Nucleotidylyl transferase"/>
    <property type="match status" value="1"/>
</dbReference>
<comment type="cofactor">
    <cofactor evidence="9">
        <name>Mg(2+)</name>
        <dbReference type="ChEBI" id="CHEBI:18420"/>
    </cofactor>
</comment>
<feature type="binding site" evidence="9">
    <location>
        <begin position="9"/>
        <end position="10"/>
    </location>
    <ligand>
        <name>ATP</name>
        <dbReference type="ChEBI" id="CHEBI:30616"/>
    </ligand>
</feature>
<feature type="binding site" evidence="9">
    <location>
        <position position="17"/>
    </location>
    <ligand>
        <name>ATP</name>
        <dbReference type="ChEBI" id="CHEBI:30616"/>
    </ligand>
</feature>
<organism evidence="11 12">
    <name type="scientific">Oceanirhabdus seepicola</name>
    <dbReference type="NCBI Taxonomy" id="2828781"/>
    <lineage>
        <taxon>Bacteria</taxon>
        <taxon>Bacillati</taxon>
        <taxon>Bacillota</taxon>
        <taxon>Clostridia</taxon>
        <taxon>Eubacteriales</taxon>
        <taxon>Clostridiaceae</taxon>
        <taxon>Oceanirhabdus</taxon>
    </lineage>
</organism>
<reference evidence="11" key="2">
    <citation type="submission" date="2021-04" db="EMBL/GenBank/DDBJ databases">
        <authorList>
            <person name="Dong X."/>
        </authorList>
    </citation>
    <scope>NUCLEOTIDE SEQUENCE</scope>
    <source>
        <strain evidence="11">ZWT</strain>
    </source>
</reference>
<dbReference type="InterPro" id="IPR004821">
    <property type="entry name" value="Cyt_trans-like"/>
</dbReference>
<feature type="binding site" evidence="9">
    <location>
        <position position="41"/>
    </location>
    <ligand>
        <name>substrate</name>
    </ligand>
</feature>
<dbReference type="GO" id="GO:0005524">
    <property type="term" value="F:ATP binding"/>
    <property type="evidence" value="ECO:0007669"/>
    <property type="project" value="UniProtKB-KW"/>
</dbReference>
<dbReference type="NCBIfam" id="TIGR01510">
    <property type="entry name" value="coaD_prev_kdtB"/>
    <property type="match status" value="1"/>
</dbReference>
<evidence type="ECO:0000313" key="11">
    <source>
        <dbReference type="EMBL" id="MCM1991074.1"/>
    </source>
</evidence>
<evidence type="ECO:0000256" key="8">
    <source>
        <dbReference type="ARBA" id="ARBA00029346"/>
    </source>
</evidence>
<keyword evidence="1 9" id="KW-0963">Cytoplasm</keyword>
<keyword evidence="6 9" id="KW-0460">Magnesium</keyword>
<comment type="subcellular location">
    <subcellularLocation>
        <location evidence="9">Cytoplasm</location>
    </subcellularLocation>
</comment>
<proteinExistence type="inferred from homology"/>
<protein>
    <recommendedName>
        <fullName evidence="9">Phosphopantetheine adenylyltransferase</fullName>
        <ecNumber evidence="9">2.7.7.3</ecNumber>
    </recommendedName>
    <alternativeName>
        <fullName evidence="9">Dephospho-CoA pyrophosphorylase</fullName>
    </alternativeName>
    <alternativeName>
        <fullName evidence="9">Pantetheine-phosphate adenylyltransferase</fullName>
        <shortName evidence="9">PPAT</shortName>
    </alternativeName>
</protein>
<dbReference type="HAMAP" id="MF_00151">
    <property type="entry name" value="PPAT_bact"/>
    <property type="match status" value="1"/>
</dbReference>
<evidence type="ECO:0000256" key="6">
    <source>
        <dbReference type="ARBA" id="ARBA00022842"/>
    </source>
</evidence>
<dbReference type="InterPro" id="IPR014729">
    <property type="entry name" value="Rossmann-like_a/b/a_fold"/>
</dbReference>
<feature type="binding site" evidence="9">
    <location>
        <begin position="123"/>
        <end position="129"/>
    </location>
    <ligand>
        <name>ATP</name>
        <dbReference type="ChEBI" id="CHEBI:30616"/>
    </ligand>
</feature>
<evidence type="ECO:0000256" key="4">
    <source>
        <dbReference type="ARBA" id="ARBA00022741"/>
    </source>
</evidence>
<comment type="pathway">
    <text evidence="9">Cofactor biosynthesis; coenzyme A biosynthesis; CoA from (R)-pantothenate: step 4/5.</text>
</comment>
<name>A0A9J6P2T0_9CLOT</name>
<dbReference type="GO" id="GO:0015937">
    <property type="term" value="P:coenzyme A biosynthetic process"/>
    <property type="evidence" value="ECO:0007669"/>
    <property type="project" value="UniProtKB-UniRule"/>
</dbReference>
<dbReference type="AlphaFoldDB" id="A0A9J6P2T0"/>
<sequence length="159" mass="18229">MRTAVFTGSFDPITLGHCDIIERGSKIFDKIIVLVMVNPDKKGLFELEERVALIKKTVCNLENVEVDSYWGLLVDYMKERNYNIIIKGLRNTIDFNYEYDMESANKKLYSDVETVFLMSDRNKGYISSSMVKQIAKFGGELKGCVSEEVECAILEKMKL</sequence>
<keyword evidence="3 9" id="KW-0548">Nucleotidyltransferase</keyword>
<comment type="caution">
    <text evidence="11">The sequence shown here is derived from an EMBL/GenBank/DDBJ whole genome shotgun (WGS) entry which is preliminary data.</text>
</comment>
<dbReference type="Gene3D" id="3.40.50.620">
    <property type="entry name" value="HUPs"/>
    <property type="match status" value="1"/>
</dbReference>
<dbReference type="EC" id="2.7.7.3" evidence="9"/>
<keyword evidence="4 9" id="KW-0547">Nucleotide-binding</keyword>
<dbReference type="PANTHER" id="PTHR21342">
    <property type="entry name" value="PHOSPHOPANTETHEINE ADENYLYLTRANSFERASE"/>
    <property type="match status" value="1"/>
</dbReference>
<dbReference type="RefSeq" id="WP_250860180.1">
    <property type="nucleotide sequence ID" value="NZ_JAGSOJ010000003.1"/>
</dbReference>
<feature type="binding site" evidence="9">
    <location>
        <position position="87"/>
    </location>
    <ligand>
        <name>substrate</name>
    </ligand>
</feature>
<comment type="subunit">
    <text evidence="9">Homohexamer.</text>
</comment>
<feature type="binding site" evidence="9">
    <location>
        <position position="9"/>
    </location>
    <ligand>
        <name>substrate</name>
    </ligand>
</feature>
<gene>
    <name evidence="9 11" type="primary">coaD</name>
    <name evidence="11" type="ORF">KDK92_15180</name>
</gene>
<dbReference type="PRINTS" id="PR01020">
    <property type="entry name" value="LPSBIOSNTHSS"/>
</dbReference>
<evidence type="ECO:0000256" key="5">
    <source>
        <dbReference type="ARBA" id="ARBA00022840"/>
    </source>
</evidence>
<feature type="binding site" evidence="9">
    <location>
        <position position="73"/>
    </location>
    <ligand>
        <name>substrate</name>
    </ligand>
</feature>
<feature type="binding site" evidence="9">
    <location>
        <begin position="88"/>
        <end position="90"/>
    </location>
    <ligand>
        <name>ATP</name>
        <dbReference type="ChEBI" id="CHEBI:30616"/>
    </ligand>
</feature>